<evidence type="ECO:0000256" key="1">
    <source>
        <dbReference type="SAM" id="MobiDB-lite"/>
    </source>
</evidence>
<dbReference type="EMBL" id="BSNI01000002">
    <property type="protein sequence ID" value="GLQ17500.1"/>
    <property type="molecule type" value="Genomic_DNA"/>
</dbReference>
<protein>
    <recommendedName>
        <fullName evidence="5">Divergent polysaccharide deacetylase family protein</fullName>
    </recommendedName>
</protein>
<dbReference type="SUPFAM" id="SSF88713">
    <property type="entry name" value="Glycoside hydrolase/deacetylase"/>
    <property type="match status" value="1"/>
</dbReference>
<keyword evidence="2" id="KW-1133">Transmembrane helix</keyword>
<feature type="region of interest" description="Disordered" evidence="1">
    <location>
        <begin position="1"/>
        <end position="26"/>
    </location>
</feature>
<organism evidence="3 4">
    <name type="scientific">Maritalea porphyrae</name>
    <dbReference type="NCBI Taxonomy" id="880732"/>
    <lineage>
        <taxon>Bacteria</taxon>
        <taxon>Pseudomonadati</taxon>
        <taxon>Pseudomonadota</taxon>
        <taxon>Alphaproteobacteria</taxon>
        <taxon>Hyphomicrobiales</taxon>
        <taxon>Devosiaceae</taxon>
        <taxon>Maritalea</taxon>
    </lineage>
</organism>
<dbReference type="Proteomes" id="UP001161405">
    <property type="component" value="Unassembled WGS sequence"/>
</dbReference>
<reference evidence="3" key="2">
    <citation type="submission" date="2023-01" db="EMBL/GenBank/DDBJ databases">
        <title>Draft genome sequence of Maritalea porphyrae strain NBRC 107169.</title>
        <authorList>
            <person name="Sun Q."/>
            <person name="Mori K."/>
        </authorList>
    </citation>
    <scope>NUCLEOTIDE SEQUENCE</scope>
    <source>
        <strain evidence="3">NBRC 107169</strain>
    </source>
</reference>
<feature type="compositionally biased region" description="Polar residues" evidence="1">
    <location>
        <begin position="16"/>
        <end position="25"/>
    </location>
</feature>
<dbReference type="Pfam" id="PF04748">
    <property type="entry name" value="Polysacc_deac_2"/>
    <property type="match status" value="1"/>
</dbReference>
<evidence type="ECO:0008006" key="5">
    <source>
        <dbReference type="Google" id="ProtNLM"/>
    </source>
</evidence>
<feature type="transmembrane region" description="Helical" evidence="2">
    <location>
        <begin position="30"/>
        <end position="51"/>
    </location>
</feature>
<keyword evidence="2" id="KW-0812">Transmembrane</keyword>
<reference evidence="3" key="1">
    <citation type="journal article" date="2014" name="Int. J. Syst. Evol. Microbiol.">
        <title>Complete genome of a new Firmicutes species belonging to the dominant human colonic microbiota ('Ruminococcus bicirculans') reveals two chromosomes and a selective capacity to utilize plant glucans.</title>
        <authorList>
            <consortium name="NISC Comparative Sequencing Program"/>
            <person name="Wegmann U."/>
            <person name="Louis P."/>
            <person name="Goesmann A."/>
            <person name="Henrissat B."/>
            <person name="Duncan S.H."/>
            <person name="Flint H.J."/>
        </authorList>
    </citation>
    <scope>NUCLEOTIDE SEQUENCE</scope>
    <source>
        <strain evidence="3">NBRC 107169</strain>
    </source>
</reference>
<dbReference type="Gene3D" id="3.20.20.370">
    <property type="entry name" value="Glycoside hydrolase/deacetylase"/>
    <property type="match status" value="1"/>
</dbReference>
<dbReference type="InterPro" id="IPR006837">
    <property type="entry name" value="Divergent_DAC"/>
</dbReference>
<accession>A0ABQ5URW7</accession>
<comment type="caution">
    <text evidence="3">The sequence shown here is derived from an EMBL/GenBank/DDBJ whole genome shotgun (WGS) entry which is preliminary data.</text>
</comment>
<dbReference type="PANTHER" id="PTHR30105">
    <property type="entry name" value="UNCHARACTERIZED YIBQ-RELATED"/>
    <property type="match status" value="1"/>
</dbReference>
<proteinExistence type="predicted"/>
<sequence length="391" mass="42305">MIDKLDKPLGRRRGQPKQSEPTRNLPQLPMVPIALGLFALVLGAPIAWMLLVDNPEGGRPVADVEVNSVVDSNELARNLTLENENADNTAEDQTPVVVDQAADADQLVVSTDDLPEDDGENAFVSARKDMLEQSQHGYIPQVSSNGDRPLEVYARPSITLDSADGKPLIAVVVTGLGLSKDGSIGAIDRLPDDFTLAFAPYGKSGAEVAKRAREGGHEIMLQVPLEPFDYPQNDPGPQTLLVGQSARSNLDRLYWLMSRIEGYTGIINHMGAKFTSSSGDFEPIMEEIALRGLAYFDDGSSNRSVAPQLAQRSGTAFAVADLTLDDNPTRNKILEQLTRLENRAREKGHAIGIAAVLPISVRTLTEWSQTLEDKGIILVPLSALYTNNSGT</sequence>
<dbReference type="RefSeq" id="WP_284363690.1">
    <property type="nucleotide sequence ID" value="NZ_BSNI01000002.1"/>
</dbReference>
<keyword evidence="2" id="KW-0472">Membrane</keyword>
<evidence type="ECO:0000313" key="3">
    <source>
        <dbReference type="EMBL" id="GLQ17500.1"/>
    </source>
</evidence>
<evidence type="ECO:0000313" key="4">
    <source>
        <dbReference type="Proteomes" id="UP001161405"/>
    </source>
</evidence>
<keyword evidence="4" id="KW-1185">Reference proteome</keyword>
<name>A0ABQ5URW7_9HYPH</name>
<dbReference type="InterPro" id="IPR011330">
    <property type="entry name" value="Glyco_hydro/deAcase_b/a-brl"/>
</dbReference>
<dbReference type="PANTHER" id="PTHR30105:SF2">
    <property type="entry name" value="DIVERGENT POLYSACCHARIDE DEACETYLASE SUPERFAMILY"/>
    <property type="match status" value="1"/>
</dbReference>
<dbReference type="CDD" id="cd10936">
    <property type="entry name" value="CE4_DAC2"/>
    <property type="match status" value="1"/>
</dbReference>
<gene>
    <name evidence="3" type="ORF">GCM10007879_17490</name>
</gene>
<evidence type="ECO:0000256" key="2">
    <source>
        <dbReference type="SAM" id="Phobius"/>
    </source>
</evidence>